<dbReference type="PANTHER" id="PTHR33525">
    <property type="match status" value="1"/>
</dbReference>
<dbReference type="SUPFAM" id="SSF109604">
    <property type="entry name" value="HD-domain/PDEase-like"/>
    <property type="match status" value="1"/>
</dbReference>
<dbReference type="EMBL" id="JAHJDP010000004">
    <property type="protein sequence ID" value="MBU2689406.1"/>
    <property type="molecule type" value="Genomic_DNA"/>
</dbReference>
<dbReference type="PANTHER" id="PTHR33525:SF3">
    <property type="entry name" value="RIBONUCLEASE Y"/>
    <property type="match status" value="1"/>
</dbReference>
<accession>A0A948RRS7</accession>
<dbReference type="InterPro" id="IPR003607">
    <property type="entry name" value="HD/PDEase_dom"/>
</dbReference>
<dbReference type="CDD" id="cd00077">
    <property type="entry name" value="HDc"/>
    <property type="match status" value="1"/>
</dbReference>
<sequence>MTEIIENNALARVQNALGERDYLSPVPHAIARLWEVIDRPETTVDHLTQIVESDPSLTVNLLRIVNSVSFGLRRKLVNVRDAIIYAGLSELKNLSIALVVQTGLLLRKPYLTNFDVDLVWRHSVGTGILARHLARQTRAAKPETAFVTGLLHNVGWIILDQVIPERVAEILGDHEDSEEGSGPSEFRHLGFTHADAGAWLIQQWKLPKILSNAVQYHHQPHAATTHRKLTTLLYVADTLTAQVVPYIPQFPPIGDPPEEFWRELDMSPAAGIPAIGLVEKELEKVMDLLRVT</sequence>
<dbReference type="PROSITE" id="PS51833">
    <property type="entry name" value="HDOD"/>
    <property type="match status" value="1"/>
</dbReference>
<evidence type="ECO:0000313" key="2">
    <source>
        <dbReference type="EMBL" id="MBU2689406.1"/>
    </source>
</evidence>
<dbReference type="Pfam" id="PF08668">
    <property type="entry name" value="HDOD"/>
    <property type="match status" value="1"/>
</dbReference>
<organism evidence="2 3">
    <name type="scientific">Eiseniibacteriota bacterium</name>
    <dbReference type="NCBI Taxonomy" id="2212470"/>
    <lineage>
        <taxon>Bacteria</taxon>
        <taxon>Candidatus Eiseniibacteriota</taxon>
    </lineage>
</organism>
<dbReference type="InterPro" id="IPR052340">
    <property type="entry name" value="RNase_Y/CdgJ"/>
</dbReference>
<gene>
    <name evidence="2" type="ORF">KJ970_00635</name>
</gene>
<evidence type="ECO:0000259" key="1">
    <source>
        <dbReference type="PROSITE" id="PS51833"/>
    </source>
</evidence>
<dbReference type="AlphaFoldDB" id="A0A948RRS7"/>
<proteinExistence type="predicted"/>
<dbReference type="Proteomes" id="UP000777784">
    <property type="component" value="Unassembled WGS sequence"/>
</dbReference>
<dbReference type="InterPro" id="IPR013976">
    <property type="entry name" value="HDOD"/>
</dbReference>
<evidence type="ECO:0000313" key="3">
    <source>
        <dbReference type="Proteomes" id="UP000777784"/>
    </source>
</evidence>
<comment type="caution">
    <text evidence="2">The sequence shown here is derived from an EMBL/GenBank/DDBJ whole genome shotgun (WGS) entry which is preliminary data.</text>
</comment>
<feature type="domain" description="HDOD" evidence="1">
    <location>
        <begin position="23"/>
        <end position="220"/>
    </location>
</feature>
<reference evidence="2" key="1">
    <citation type="submission" date="2021-05" db="EMBL/GenBank/DDBJ databases">
        <title>Energy efficiency and biological interactions define the core microbiome of deep oligotrophic groundwater.</title>
        <authorList>
            <person name="Mehrshad M."/>
            <person name="Lopez-Fernandez M."/>
            <person name="Bell E."/>
            <person name="Bernier-Latmani R."/>
            <person name="Bertilsson S."/>
            <person name="Dopson M."/>
        </authorList>
    </citation>
    <scope>NUCLEOTIDE SEQUENCE</scope>
    <source>
        <strain evidence="2">Modern_marine.mb.64</strain>
    </source>
</reference>
<protein>
    <submittedName>
        <fullName evidence="2">HDOD domain-containing protein</fullName>
    </submittedName>
</protein>
<name>A0A948RRS7_UNCEI</name>
<dbReference type="Gene3D" id="1.10.3210.10">
    <property type="entry name" value="Hypothetical protein af1432"/>
    <property type="match status" value="1"/>
</dbReference>